<dbReference type="AlphaFoldDB" id="A0A9X1W8E7"/>
<evidence type="ECO:0000313" key="2">
    <source>
        <dbReference type="Proteomes" id="UP001139488"/>
    </source>
</evidence>
<organism evidence="1 2">
    <name type="scientific">Vibrio gelatinilyticus</name>
    <dbReference type="NCBI Taxonomy" id="2893468"/>
    <lineage>
        <taxon>Bacteria</taxon>
        <taxon>Pseudomonadati</taxon>
        <taxon>Pseudomonadota</taxon>
        <taxon>Gammaproteobacteria</taxon>
        <taxon>Vibrionales</taxon>
        <taxon>Vibrionaceae</taxon>
        <taxon>Vibrio</taxon>
    </lineage>
</organism>
<name>A0A9X1W8E7_9VIBR</name>
<dbReference type="EMBL" id="JAJNNZ010000002">
    <property type="protein sequence ID" value="MCJ2375661.1"/>
    <property type="molecule type" value="Genomic_DNA"/>
</dbReference>
<reference evidence="1" key="1">
    <citation type="submission" date="2021-11" db="EMBL/GenBank/DDBJ databases">
        <title>Vibrio ZSDE26 sp. nov. and Vibrio ZSDZ34 sp. nov., isolated from coastal seawater in Qingdao.</title>
        <authorList>
            <person name="Zhang P."/>
        </authorList>
    </citation>
    <scope>NUCLEOTIDE SEQUENCE</scope>
    <source>
        <strain evidence="1">ZSDZ34</strain>
    </source>
</reference>
<comment type="caution">
    <text evidence="1">The sequence shown here is derived from an EMBL/GenBank/DDBJ whole genome shotgun (WGS) entry which is preliminary data.</text>
</comment>
<dbReference type="Proteomes" id="UP001139488">
    <property type="component" value="Unassembled WGS sequence"/>
</dbReference>
<accession>A0A9X1W8E7</accession>
<keyword evidence="2" id="KW-1185">Reference proteome</keyword>
<dbReference type="RefSeq" id="WP_244354908.1">
    <property type="nucleotide sequence ID" value="NZ_JAJNNZ010000002.1"/>
</dbReference>
<proteinExistence type="predicted"/>
<protein>
    <submittedName>
        <fullName evidence="1">Uncharacterized protein</fullName>
    </submittedName>
</protein>
<gene>
    <name evidence="1" type="ORF">LNL84_02330</name>
</gene>
<sequence>MAADIKFNWSASIEIDGEHFPEDMLGHVRYAEFLTRFLVSQGFDESREGEDRERNYVLNLNSAWGSGM</sequence>
<evidence type="ECO:0000313" key="1">
    <source>
        <dbReference type="EMBL" id="MCJ2375661.1"/>
    </source>
</evidence>